<keyword evidence="7" id="KW-1133">Transmembrane helix</keyword>
<dbReference type="PANTHER" id="PTHR46499">
    <property type="entry name" value="QUEUINE TRNA-RIBOSYLTRANSFERASE"/>
    <property type="match status" value="1"/>
</dbReference>
<dbReference type="InterPro" id="IPR050076">
    <property type="entry name" value="ArchSynthase1/Queuine_TRR"/>
</dbReference>
<accession>A0A7C2VGX1</accession>
<evidence type="ECO:0000256" key="6">
    <source>
        <dbReference type="HAMAP-Rule" id="MF_01634"/>
    </source>
</evidence>
<dbReference type="GO" id="GO:0005737">
    <property type="term" value="C:cytoplasm"/>
    <property type="evidence" value="ECO:0007669"/>
    <property type="project" value="TreeGrafter"/>
</dbReference>
<dbReference type="InterPro" id="IPR036511">
    <property type="entry name" value="TGT-like_sf"/>
</dbReference>
<evidence type="ECO:0000259" key="8">
    <source>
        <dbReference type="Pfam" id="PF01702"/>
    </source>
</evidence>
<dbReference type="InterPro" id="IPR004804">
    <property type="entry name" value="TgtA"/>
</dbReference>
<feature type="binding site" evidence="6">
    <location>
        <position position="277"/>
    </location>
    <ligand>
        <name>Zn(2+)</name>
        <dbReference type="ChEBI" id="CHEBI:29105"/>
    </ligand>
</feature>
<dbReference type="Gene3D" id="3.20.20.105">
    <property type="entry name" value="Queuine tRNA-ribosyltransferase-like"/>
    <property type="match status" value="1"/>
</dbReference>
<evidence type="ECO:0000256" key="3">
    <source>
        <dbReference type="ARBA" id="ARBA00022694"/>
    </source>
</evidence>
<comment type="cofactor">
    <cofactor evidence="6">
        <name>Zn(2+)</name>
        <dbReference type="ChEBI" id="CHEBI:29105"/>
    </cofactor>
    <text evidence="6">Binds 1 zinc ion per subunit.</text>
</comment>
<dbReference type="HAMAP" id="MF_01634">
    <property type="entry name" value="TgtA_arch"/>
    <property type="match status" value="1"/>
</dbReference>
<proteinExistence type="inferred from homology"/>
<dbReference type="NCBIfam" id="TIGR00449">
    <property type="entry name" value="tgt_general"/>
    <property type="match status" value="1"/>
</dbReference>
<dbReference type="AlphaFoldDB" id="A0A7C2VGX1"/>
<dbReference type="InterPro" id="IPR002616">
    <property type="entry name" value="tRNA_ribo_trans-like"/>
</dbReference>
<sequence>MACFEIKDIDLAARIGKLKTRHGVLETPYIFPVIDPTLKNQIVGLDEIRSIGFNGIITNAYLLKKNLKTVESIHERLNFDGIIMTDSGAYQILRYGHVETSNREIVQYQCDIGSDIGVILDMPTPYYVTRENALKSAEITLNRAIEVSDIINSCRETLWVLPIQGGTHLDVLSYYARRSTEIFGYGYSIYALGSPTTLLENYILDKVVDMVYTVRSSVEPSRPLHLFGAGHPLIIPFVVALGVDLMDSASYILYAKDKRYITRRATYRLDELQYLPCSCPICSKYTAEELREIPGNEVTKLLALHNLYTLYAELKEIKECIKEGRLWEYLEEKARAHPAGRRAFEAVKKYLAYIYSRAPYSKPRGKGVFIVSEDSVYNPKILIPRRKIIENMTPEKEHIVFIPLRRPYETSHYYTAEPVHTPSNERCIEITASSSYDIYLYHPVLGIVPKHLLDTYPFSQFETFTLYRPELVKTLVYTLIEFVLLASRARRSLKVHVIVNDDTEWQRMFAVHLKHHVKILRSKGIEFHLIENNAKRVTSELDDQHLI</sequence>
<keyword evidence="7" id="KW-0472">Membrane</keyword>
<evidence type="ECO:0000256" key="4">
    <source>
        <dbReference type="ARBA" id="ARBA00022723"/>
    </source>
</evidence>
<dbReference type="NCBIfam" id="TIGR00432">
    <property type="entry name" value="arcsn_tRNA_tgt"/>
    <property type="match status" value="1"/>
</dbReference>
<dbReference type="GO" id="GO:0016763">
    <property type="term" value="F:pentosyltransferase activity"/>
    <property type="evidence" value="ECO:0007669"/>
    <property type="project" value="UniProtKB-UniRule"/>
</dbReference>
<keyword evidence="1 6" id="KW-0328">Glycosyltransferase</keyword>
<dbReference type="SUPFAM" id="SSF51713">
    <property type="entry name" value="tRNA-guanine transglycosylase"/>
    <property type="match status" value="1"/>
</dbReference>
<dbReference type="PANTHER" id="PTHR46499:SF1">
    <property type="entry name" value="QUEUINE TRNA-RIBOSYLTRANSFERASE"/>
    <property type="match status" value="1"/>
</dbReference>
<evidence type="ECO:0000256" key="2">
    <source>
        <dbReference type="ARBA" id="ARBA00022679"/>
    </source>
</evidence>
<gene>
    <name evidence="6 9" type="primary">tgtA</name>
    <name evidence="9" type="ORF">ENO77_00025</name>
</gene>
<comment type="pathway">
    <text evidence="6">tRNA modification; archaeosine-tRNA biosynthesis.</text>
</comment>
<dbReference type="SUPFAM" id="SSF88802">
    <property type="entry name" value="Pre-PUA domain"/>
    <property type="match status" value="1"/>
</dbReference>
<evidence type="ECO:0000256" key="1">
    <source>
        <dbReference type="ARBA" id="ARBA00022676"/>
    </source>
</evidence>
<feature type="binding site" evidence="6">
    <location>
        <position position="282"/>
    </location>
    <ligand>
        <name>Zn(2+)</name>
        <dbReference type="ChEBI" id="CHEBI:29105"/>
    </ligand>
</feature>
<keyword evidence="7" id="KW-0812">Transmembrane</keyword>
<keyword evidence="5 6" id="KW-0862">Zinc</keyword>
<dbReference type="GO" id="GO:0008270">
    <property type="term" value="F:zinc ion binding"/>
    <property type="evidence" value="ECO:0007669"/>
    <property type="project" value="UniProtKB-UniRule"/>
</dbReference>
<keyword evidence="3 6" id="KW-0819">tRNA processing</keyword>
<comment type="function">
    <text evidence="6">Exchanges the guanine residue with 7-cyano-7-deazaguanine (preQ0) at position 15 in the dihydrouridine loop (D-loop) of archaeal tRNAs.</text>
</comment>
<organism evidence="9">
    <name type="scientific">Ignisphaera aggregans</name>
    <dbReference type="NCBI Taxonomy" id="334771"/>
    <lineage>
        <taxon>Archaea</taxon>
        <taxon>Thermoproteota</taxon>
        <taxon>Thermoprotei</taxon>
        <taxon>Desulfurococcales</taxon>
        <taxon>Desulfurococcaceae</taxon>
        <taxon>Ignisphaera</taxon>
    </lineage>
</organism>
<feature type="binding site" evidence="6">
    <location>
        <position position="279"/>
    </location>
    <ligand>
        <name>Zn(2+)</name>
        <dbReference type="ChEBI" id="CHEBI:29105"/>
    </ligand>
</feature>
<dbReference type="GO" id="GO:0002099">
    <property type="term" value="P:tRNA wobble guanine modification"/>
    <property type="evidence" value="ECO:0007669"/>
    <property type="project" value="TreeGrafter"/>
</dbReference>
<name>A0A7C2VGX1_9CREN</name>
<keyword evidence="4 6" id="KW-0479">Metal-binding</keyword>
<feature type="domain" description="tRNA-guanine(15) transglycosylase-like" evidence="8">
    <location>
        <begin position="12"/>
        <end position="338"/>
    </location>
</feature>
<dbReference type="Pfam" id="PF01702">
    <property type="entry name" value="TGT"/>
    <property type="match status" value="1"/>
</dbReference>
<protein>
    <recommendedName>
        <fullName evidence="6">tRNA-guanine(15) transglycosylase</fullName>
        <ecNumber evidence="6">2.4.2.48</ecNumber>
    </recommendedName>
    <alternativeName>
        <fullName evidence="6">7-cyano-7-deazaguanine tRNA-ribosyltransferase</fullName>
    </alternativeName>
    <alternativeName>
        <fullName evidence="6">Archaeal tRNA-guanine transglycosylase</fullName>
    </alternativeName>
</protein>
<feature type="active site" description="Nucleophile" evidence="6">
    <location>
        <position position="86"/>
    </location>
</feature>
<keyword evidence="2 6" id="KW-0808">Transferase</keyword>
<feature type="binding site" evidence="6">
    <location>
        <position position="121"/>
    </location>
    <ligand>
        <name>substrate</name>
    </ligand>
</feature>
<evidence type="ECO:0000313" key="9">
    <source>
        <dbReference type="EMBL" id="HEW52569.1"/>
    </source>
</evidence>
<feature type="transmembrane region" description="Helical" evidence="7">
    <location>
        <begin position="233"/>
        <end position="254"/>
    </location>
</feature>
<dbReference type="UniPathway" id="UPA00393"/>
<reference evidence="9" key="1">
    <citation type="journal article" date="2020" name="mSystems">
        <title>Genome- and Community-Level Interaction Insights into Carbon Utilization and Element Cycling Functions of Hydrothermarchaeota in Hydrothermal Sediment.</title>
        <authorList>
            <person name="Zhou Z."/>
            <person name="Liu Y."/>
            <person name="Xu W."/>
            <person name="Pan J."/>
            <person name="Luo Z.H."/>
            <person name="Li M."/>
        </authorList>
    </citation>
    <scope>NUCLEOTIDE SEQUENCE [LARGE SCALE GENOMIC DNA]</scope>
    <source>
        <strain evidence="9">SpSt-16</strain>
    </source>
</reference>
<dbReference type="EC" id="2.4.2.48" evidence="6"/>
<evidence type="ECO:0000256" key="5">
    <source>
        <dbReference type="ARBA" id="ARBA00022833"/>
    </source>
</evidence>
<dbReference type="EMBL" id="DSGT01000001">
    <property type="protein sequence ID" value="HEW52569.1"/>
    <property type="molecule type" value="Genomic_DNA"/>
</dbReference>
<comment type="caution">
    <text evidence="9">The sequence shown here is derived from an EMBL/GenBank/DDBJ whole genome shotgun (WGS) entry which is preliminary data.</text>
</comment>
<evidence type="ECO:0000256" key="7">
    <source>
        <dbReference type="SAM" id="Phobius"/>
    </source>
</evidence>
<comment type="caution">
    <text evidence="6">Lacks conserved residue(s) required for the propagation of feature annotation.</text>
</comment>
<comment type="catalytic activity">
    <reaction evidence="6">
        <text>guanosine(15) in tRNA + 7-cyano-7-carbaguanine = 7-cyano-7-carbaguanosine(15) in tRNA + guanine</text>
        <dbReference type="Rhea" id="RHEA:43164"/>
        <dbReference type="Rhea" id="RHEA-COMP:10371"/>
        <dbReference type="Rhea" id="RHEA-COMP:10372"/>
        <dbReference type="ChEBI" id="CHEBI:16235"/>
        <dbReference type="ChEBI" id="CHEBI:45075"/>
        <dbReference type="ChEBI" id="CHEBI:74269"/>
        <dbReference type="ChEBI" id="CHEBI:82850"/>
        <dbReference type="EC" id="2.4.2.48"/>
    </reaction>
</comment>
<comment type="similarity">
    <text evidence="6">Belongs to the archaeosine tRNA-ribosyltransferase family.</text>
</comment>